<evidence type="ECO:0000256" key="3">
    <source>
        <dbReference type="ARBA" id="ARBA00011890"/>
    </source>
</evidence>
<evidence type="ECO:0000313" key="14">
    <source>
        <dbReference type="Proteomes" id="UP001139648"/>
    </source>
</evidence>
<comment type="similarity">
    <text evidence="2">Belongs to the methyltransferase superfamily. L-isoaspartyl/D-aspartyl protein methyltransferase family.</text>
</comment>
<dbReference type="SUPFAM" id="SSF53335">
    <property type="entry name" value="S-adenosyl-L-methionine-dependent methyltransferases"/>
    <property type="match status" value="1"/>
</dbReference>
<evidence type="ECO:0000256" key="5">
    <source>
        <dbReference type="ARBA" id="ARBA00022490"/>
    </source>
</evidence>
<dbReference type="PANTHER" id="PTHR11579:SF0">
    <property type="entry name" value="PROTEIN-L-ISOASPARTATE(D-ASPARTATE) O-METHYLTRANSFERASE"/>
    <property type="match status" value="1"/>
</dbReference>
<organism evidence="13 14">
    <name type="scientific">Nonomuraea thailandensis</name>
    <dbReference type="NCBI Taxonomy" id="1188745"/>
    <lineage>
        <taxon>Bacteria</taxon>
        <taxon>Bacillati</taxon>
        <taxon>Actinomycetota</taxon>
        <taxon>Actinomycetes</taxon>
        <taxon>Streptosporangiales</taxon>
        <taxon>Streptosporangiaceae</taxon>
        <taxon>Nonomuraea</taxon>
    </lineage>
</organism>
<dbReference type="AlphaFoldDB" id="A0A9X2KBH8"/>
<evidence type="ECO:0000256" key="12">
    <source>
        <dbReference type="SAM" id="MobiDB-lite"/>
    </source>
</evidence>
<dbReference type="Gene3D" id="3.40.50.150">
    <property type="entry name" value="Vaccinia Virus protein VP39"/>
    <property type="match status" value="1"/>
</dbReference>
<evidence type="ECO:0000256" key="9">
    <source>
        <dbReference type="ARBA" id="ARBA00030757"/>
    </source>
</evidence>
<dbReference type="Proteomes" id="UP001139648">
    <property type="component" value="Unassembled WGS sequence"/>
</dbReference>
<keyword evidence="8" id="KW-0949">S-adenosyl-L-methionine</keyword>
<dbReference type="InterPro" id="IPR000682">
    <property type="entry name" value="PCMT"/>
</dbReference>
<dbReference type="GO" id="GO:0004719">
    <property type="term" value="F:protein-L-isoaspartate (D-aspartate) O-methyltransferase activity"/>
    <property type="evidence" value="ECO:0007669"/>
    <property type="project" value="UniProtKB-EC"/>
</dbReference>
<evidence type="ECO:0000256" key="7">
    <source>
        <dbReference type="ARBA" id="ARBA00022679"/>
    </source>
</evidence>
<keyword evidence="7 13" id="KW-0808">Transferase</keyword>
<keyword evidence="14" id="KW-1185">Reference proteome</keyword>
<dbReference type="GO" id="GO:0005737">
    <property type="term" value="C:cytoplasm"/>
    <property type="evidence" value="ECO:0007669"/>
    <property type="project" value="UniProtKB-SubCell"/>
</dbReference>
<dbReference type="GO" id="GO:0032259">
    <property type="term" value="P:methylation"/>
    <property type="evidence" value="ECO:0007669"/>
    <property type="project" value="UniProtKB-KW"/>
</dbReference>
<evidence type="ECO:0000256" key="10">
    <source>
        <dbReference type="ARBA" id="ARBA00031323"/>
    </source>
</evidence>
<dbReference type="InterPro" id="IPR029063">
    <property type="entry name" value="SAM-dependent_MTases_sf"/>
</dbReference>
<evidence type="ECO:0000256" key="4">
    <source>
        <dbReference type="ARBA" id="ARBA00013346"/>
    </source>
</evidence>
<comment type="caution">
    <text evidence="13">The sequence shown here is derived from an EMBL/GenBank/DDBJ whole genome shotgun (WGS) entry which is preliminary data.</text>
</comment>
<feature type="region of interest" description="Disordered" evidence="12">
    <location>
        <begin position="115"/>
        <end position="140"/>
    </location>
</feature>
<keyword evidence="6 13" id="KW-0489">Methyltransferase</keyword>
<proteinExistence type="inferred from homology"/>
<comment type="subcellular location">
    <subcellularLocation>
        <location evidence="1">Cytoplasm</location>
    </subcellularLocation>
</comment>
<evidence type="ECO:0000256" key="8">
    <source>
        <dbReference type="ARBA" id="ARBA00022691"/>
    </source>
</evidence>
<evidence type="ECO:0000313" key="13">
    <source>
        <dbReference type="EMBL" id="MCP2363986.1"/>
    </source>
</evidence>
<dbReference type="EC" id="2.1.1.77" evidence="3"/>
<evidence type="ECO:0000256" key="11">
    <source>
        <dbReference type="ARBA" id="ARBA00031350"/>
    </source>
</evidence>
<dbReference type="Pfam" id="PF01135">
    <property type="entry name" value="PCMT"/>
    <property type="match status" value="1"/>
</dbReference>
<protein>
    <recommendedName>
        <fullName evidence="4">Protein-L-isoaspartate O-methyltransferase</fullName>
        <ecNumber evidence="3">2.1.1.77</ecNumber>
    </recommendedName>
    <alternativeName>
        <fullName evidence="11">L-isoaspartyl protein carboxyl methyltransferase</fullName>
    </alternativeName>
    <alternativeName>
        <fullName evidence="9">Protein L-isoaspartyl methyltransferase</fullName>
    </alternativeName>
    <alternativeName>
        <fullName evidence="10">Protein-beta-aspartate methyltransferase</fullName>
    </alternativeName>
</protein>
<keyword evidence="5" id="KW-0963">Cytoplasm</keyword>
<dbReference type="PANTHER" id="PTHR11579">
    <property type="entry name" value="PROTEIN-L-ISOASPARTATE O-METHYLTRANSFERASE"/>
    <property type="match status" value="1"/>
</dbReference>
<dbReference type="CDD" id="cd02440">
    <property type="entry name" value="AdoMet_MTases"/>
    <property type="match status" value="1"/>
</dbReference>
<name>A0A9X2KBH8_9ACTN</name>
<dbReference type="RefSeq" id="WP_253756022.1">
    <property type="nucleotide sequence ID" value="NZ_BAABKA010000082.1"/>
</dbReference>
<reference evidence="13" key="1">
    <citation type="submission" date="2022-06" db="EMBL/GenBank/DDBJ databases">
        <title>Sequencing the genomes of 1000 actinobacteria strains.</title>
        <authorList>
            <person name="Klenk H.-P."/>
        </authorList>
    </citation>
    <scope>NUCLEOTIDE SEQUENCE</scope>
    <source>
        <strain evidence="13">DSM 46694</strain>
    </source>
</reference>
<evidence type="ECO:0000256" key="1">
    <source>
        <dbReference type="ARBA" id="ARBA00004496"/>
    </source>
</evidence>
<evidence type="ECO:0000256" key="2">
    <source>
        <dbReference type="ARBA" id="ARBA00005369"/>
    </source>
</evidence>
<evidence type="ECO:0000256" key="6">
    <source>
        <dbReference type="ARBA" id="ARBA00022603"/>
    </source>
</evidence>
<dbReference type="EMBL" id="JAMZEB010000002">
    <property type="protein sequence ID" value="MCP2363986.1"/>
    <property type="molecule type" value="Genomic_DNA"/>
</dbReference>
<gene>
    <name evidence="13" type="ORF">HD597_011006</name>
</gene>
<sequence length="366" mass="38292">MTQAWDAIAGEAVRRALACVDRPAYTVLAGGARLPQAPNPAVVAGMLERLEAEPGHRVLEIGTGSGFSAAVLSRLVGPDGHVTSVDIDARLTARAARLLADDGCRNVRLVTGDGTRWAPPAGDQGRGPSGVAAAGDQRRGPSGVGYDRVIAWVTPVRVPDVWVRHAVPGALIVTPVHLAPLARAMAVARLRRGAGPDRLAADLLMPGGFAEARPEPHDQWPVPSYGVDALTRDAAGRMWWVAAEWLRAHEPAVGMRLLELMITDGRGGTGWPGAVDLHAYLMAARPEGLTTAALGDQGWGVGCSDPGGVALAGPSGDLFVAGAPAAADRLDGWALEWRERGRPGMADLVPRLHRRGTGWDVRAAVP</sequence>
<accession>A0A9X2KBH8</accession>